<reference evidence="8 9" key="1">
    <citation type="journal article" date="2016" name="Nat. Commun.">
        <title>Thousands of microbial genomes shed light on interconnected biogeochemical processes in an aquifer system.</title>
        <authorList>
            <person name="Anantharaman K."/>
            <person name="Brown C.T."/>
            <person name="Hug L.A."/>
            <person name="Sharon I."/>
            <person name="Castelle C.J."/>
            <person name="Probst A.J."/>
            <person name="Thomas B.C."/>
            <person name="Singh A."/>
            <person name="Wilkins M.J."/>
            <person name="Karaoz U."/>
            <person name="Brodie E.L."/>
            <person name="Williams K.H."/>
            <person name="Hubbard S.S."/>
            <person name="Banfield J.F."/>
        </authorList>
    </citation>
    <scope>NUCLEOTIDE SEQUENCE [LARGE SCALE GENOMIC DNA]</scope>
</reference>
<dbReference type="GO" id="GO:0003677">
    <property type="term" value="F:DNA binding"/>
    <property type="evidence" value="ECO:0007669"/>
    <property type="project" value="UniProtKB-KW"/>
</dbReference>
<proteinExistence type="inferred from homology"/>
<dbReference type="InterPro" id="IPR014284">
    <property type="entry name" value="RNA_pol_sigma-70_dom"/>
</dbReference>
<keyword evidence="4" id="KW-0238">DNA-binding</keyword>
<dbReference type="InterPro" id="IPR007627">
    <property type="entry name" value="RNA_pol_sigma70_r2"/>
</dbReference>
<dbReference type="Gene3D" id="1.10.10.10">
    <property type="entry name" value="Winged helix-like DNA-binding domain superfamily/Winged helix DNA-binding domain"/>
    <property type="match status" value="1"/>
</dbReference>
<keyword evidence="3" id="KW-0731">Sigma factor</keyword>
<dbReference type="Gene3D" id="1.10.1740.10">
    <property type="match status" value="1"/>
</dbReference>
<comment type="caution">
    <text evidence="8">The sequence shown here is derived from an EMBL/GenBank/DDBJ whole genome shotgun (WGS) entry which is preliminary data.</text>
</comment>
<feature type="domain" description="RNA polymerase sigma-70 region 2" evidence="6">
    <location>
        <begin position="11"/>
        <end position="78"/>
    </location>
</feature>
<gene>
    <name evidence="8" type="ORF">A3D59_00260</name>
</gene>
<dbReference type="InterPro" id="IPR013325">
    <property type="entry name" value="RNA_pol_sigma_r2"/>
</dbReference>
<dbReference type="Pfam" id="PF04542">
    <property type="entry name" value="Sigma70_r2"/>
    <property type="match status" value="1"/>
</dbReference>
<dbReference type="Proteomes" id="UP000179258">
    <property type="component" value="Unassembled WGS sequence"/>
</dbReference>
<keyword evidence="5" id="KW-0804">Transcription</keyword>
<comment type="similarity">
    <text evidence="1">Belongs to the sigma-70 factor family. ECF subfamily.</text>
</comment>
<protein>
    <recommendedName>
        <fullName evidence="10">RNA polymerase sigma factor</fullName>
    </recommendedName>
</protein>
<organism evidence="8 9">
    <name type="scientific">Candidatus Wildermuthbacteria bacterium RIFCSPHIGHO2_02_FULL_47_17</name>
    <dbReference type="NCBI Taxonomy" id="1802452"/>
    <lineage>
        <taxon>Bacteria</taxon>
        <taxon>Candidatus Wildermuthiibacteriota</taxon>
    </lineage>
</organism>
<accession>A0A1G2R825</accession>
<dbReference type="NCBIfam" id="TIGR02937">
    <property type="entry name" value="sigma70-ECF"/>
    <property type="match status" value="1"/>
</dbReference>
<sequence length="173" mass="19474">MTGQNKIFSDIYDAYVGRIYRFIFLKVGTQEVAEDLTSEAFSRAWAVFSRRQKSIENINAFLYQIARNLVADHYRQKGQATFVSTENVTLGDPEGEIGEKALVQSDMELVKGALANIKEEYREALVWYYLDELSAPEIAKMTKKSEEAVRVTIHRGLKALREELGDAPAASSG</sequence>
<evidence type="ECO:0000256" key="1">
    <source>
        <dbReference type="ARBA" id="ARBA00010641"/>
    </source>
</evidence>
<dbReference type="GO" id="GO:0016987">
    <property type="term" value="F:sigma factor activity"/>
    <property type="evidence" value="ECO:0007669"/>
    <property type="project" value="UniProtKB-KW"/>
</dbReference>
<evidence type="ECO:0000313" key="8">
    <source>
        <dbReference type="EMBL" id="OHA68857.1"/>
    </source>
</evidence>
<evidence type="ECO:0000256" key="4">
    <source>
        <dbReference type="ARBA" id="ARBA00023125"/>
    </source>
</evidence>
<dbReference type="GO" id="GO:0006352">
    <property type="term" value="P:DNA-templated transcription initiation"/>
    <property type="evidence" value="ECO:0007669"/>
    <property type="project" value="InterPro"/>
</dbReference>
<evidence type="ECO:0000256" key="3">
    <source>
        <dbReference type="ARBA" id="ARBA00023082"/>
    </source>
</evidence>
<dbReference type="PANTHER" id="PTHR43133:SF8">
    <property type="entry name" value="RNA POLYMERASE SIGMA FACTOR HI_1459-RELATED"/>
    <property type="match status" value="1"/>
</dbReference>
<evidence type="ECO:0000259" key="7">
    <source>
        <dbReference type="Pfam" id="PF08281"/>
    </source>
</evidence>
<dbReference type="InterPro" id="IPR036388">
    <property type="entry name" value="WH-like_DNA-bd_sf"/>
</dbReference>
<evidence type="ECO:0000313" key="9">
    <source>
        <dbReference type="Proteomes" id="UP000179258"/>
    </source>
</evidence>
<dbReference type="InterPro" id="IPR013249">
    <property type="entry name" value="RNA_pol_sigma70_r4_t2"/>
</dbReference>
<dbReference type="Pfam" id="PF08281">
    <property type="entry name" value="Sigma70_r4_2"/>
    <property type="match status" value="1"/>
</dbReference>
<feature type="domain" description="RNA polymerase sigma factor 70 region 4 type 2" evidence="7">
    <location>
        <begin position="111"/>
        <end position="160"/>
    </location>
</feature>
<dbReference type="CDD" id="cd06171">
    <property type="entry name" value="Sigma70_r4"/>
    <property type="match status" value="1"/>
</dbReference>
<evidence type="ECO:0000259" key="6">
    <source>
        <dbReference type="Pfam" id="PF04542"/>
    </source>
</evidence>
<dbReference type="EMBL" id="MHTX01000005">
    <property type="protein sequence ID" value="OHA68857.1"/>
    <property type="molecule type" value="Genomic_DNA"/>
</dbReference>
<evidence type="ECO:0008006" key="10">
    <source>
        <dbReference type="Google" id="ProtNLM"/>
    </source>
</evidence>
<dbReference type="SUPFAM" id="SSF88659">
    <property type="entry name" value="Sigma3 and sigma4 domains of RNA polymerase sigma factors"/>
    <property type="match status" value="1"/>
</dbReference>
<name>A0A1G2R825_9BACT</name>
<dbReference type="SUPFAM" id="SSF88946">
    <property type="entry name" value="Sigma2 domain of RNA polymerase sigma factors"/>
    <property type="match status" value="1"/>
</dbReference>
<dbReference type="PANTHER" id="PTHR43133">
    <property type="entry name" value="RNA POLYMERASE ECF-TYPE SIGMA FACTO"/>
    <property type="match status" value="1"/>
</dbReference>
<keyword evidence="2" id="KW-0805">Transcription regulation</keyword>
<evidence type="ECO:0000256" key="5">
    <source>
        <dbReference type="ARBA" id="ARBA00023163"/>
    </source>
</evidence>
<evidence type="ECO:0000256" key="2">
    <source>
        <dbReference type="ARBA" id="ARBA00023015"/>
    </source>
</evidence>
<dbReference type="InterPro" id="IPR039425">
    <property type="entry name" value="RNA_pol_sigma-70-like"/>
</dbReference>
<dbReference type="AlphaFoldDB" id="A0A1G2R825"/>
<dbReference type="InterPro" id="IPR013324">
    <property type="entry name" value="RNA_pol_sigma_r3/r4-like"/>
</dbReference>